<dbReference type="EMBL" id="LK933005">
    <property type="protein sequence ID" value="CDT21361.1"/>
    <property type="molecule type" value="Genomic_DNA"/>
</dbReference>
<gene>
    <name evidence="3" type="ORF">BN1095_340215</name>
    <name evidence="2" type="ORF">BN1096_580036</name>
    <name evidence="1" type="ORF">BN1097_560034</name>
</gene>
<proteinExistence type="predicted"/>
<dbReference type="InterPro" id="IPR024747">
    <property type="entry name" value="Pyridox_Oxase-rel"/>
</dbReference>
<dbReference type="InterPro" id="IPR012349">
    <property type="entry name" value="Split_barrel_FMN-bd"/>
</dbReference>
<dbReference type="Pfam" id="PF12900">
    <property type="entry name" value="Pyridox_ox_2"/>
    <property type="match status" value="1"/>
</dbReference>
<accession>A0A069A6E6</accession>
<dbReference type="EMBL" id="LK932511">
    <property type="protein sequence ID" value="CDS86917.1"/>
    <property type="molecule type" value="Genomic_DNA"/>
</dbReference>
<reference evidence="1" key="1">
    <citation type="submission" date="2014-07" db="EMBL/GenBank/DDBJ databases">
        <authorList>
            <person name="Monot Marc"/>
        </authorList>
    </citation>
    <scope>NUCLEOTIDE SEQUENCE</scope>
    <source>
        <strain evidence="3">7032989</strain>
        <strain evidence="1">7032994</strain>
    </source>
</reference>
<sequence>MFKEMRLKKREMTKEDTVEVLKNGEFGTFSTISENGYPYGVAVNYVYFNDSIYFHCARNGHKLDNISKNNKVSFLVVANESVIPDKFSTTYSSAIVFGKACTVENEEKKNALVEIIKKYSKGFFEEGMKSIEKDMNLTTVVKIEIDHISGKASRL</sequence>
<dbReference type="PANTHER" id="PTHR34071">
    <property type="entry name" value="5-NITROIMIDAZOLE ANTIBIOTICS RESISTANCE PROTEIN, NIMA-FAMILY-RELATED PROTEIN-RELATED"/>
    <property type="match status" value="1"/>
</dbReference>
<evidence type="ECO:0000313" key="2">
    <source>
        <dbReference type="EMBL" id="CDS86917.1"/>
    </source>
</evidence>
<dbReference type="RefSeq" id="WP_009896382.1">
    <property type="nucleotide sequence ID" value="NZ_CAADAM010000002.1"/>
</dbReference>
<evidence type="ECO:0000313" key="3">
    <source>
        <dbReference type="EMBL" id="CDT21361.1"/>
    </source>
</evidence>
<dbReference type="SUPFAM" id="SSF50475">
    <property type="entry name" value="FMN-binding split barrel"/>
    <property type="match status" value="1"/>
</dbReference>
<dbReference type="Gene3D" id="2.30.110.10">
    <property type="entry name" value="Electron Transport, Fmn-binding Protein, Chain A"/>
    <property type="match status" value="1"/>
</dbReference>
<evidence type="ECO:0000313" key="1">
    <source>
        <dbReference type="EMBL" id="CDS86464.1"/>
    </source>
</evidence>
<protein>
    <submittedName>
        <fullName evidence="1">Putative 5-nitroimidazole reductase</fullName>
    </submittedName>
    <submittedName>
        <fullName evidence="2">Putative FMN-binding protein</fullName>
    </submittedName>
</protein>
<dbReference type="EMBL" id="LK932394">
    <property type="protein sequence ID" value="CDS86464.1"/>
    <property type="molecule type" value="Genomic_DNA"/>
</dbReference>
<name>A0A069A6E6_CLODI</name>
<dbReference type="AlphaFoldDB" id="A0A069A6E6"/>
<dbReference type="PANTHER" id="PTHR34071:SF2">
    <property type="entry name" value="FLAVIN-NUCLEOTIDE-BINDING PROTEIN"/>
    <property type="match status" value="1"/>
</dbReference>
<organism evidence="1">
    <name type="scientific">Clostridioides difficile</name>
    <name type="common">Peptoclostridium difficile</name>
    <dbReference type="NCBI Taxonomy" id="1496"/>
    <lineage>
        <taxon>Bacteria</taxon>
        <taxon>Bacillati</taxon>
        <taxon>Bacillota</taxon>
        <taxon>Clostridia</taxon>
        <taxon>Peptostreptococcales</taxon>
        <taxon>Peptostreptococcaceae</taxon>
        <taxon>Clostridioides</taxon>
    </lineage>
</organism>